<evidence type="ECO:0008006" key="3">
    <source>
        <dbReference type="Google" id="ProtNLM"/>
    </source>
</evidence>
<evidence type="ECO:0000313" key="1">
    <source>
        <dbReference type="EMBL" id="SKB56975.1"/>
    </source>
</evidence>
<accession>A0A1T5CBX6</accession>
<dbReference type="EMBL" id="FUYS01000004">
    <property type="protein sequence ID" value="SKB56975.1"/>
    <property type="molecule type" value="Genomic_DNA"/>
</dbReference>
<name>A0A1T5CBX6_9SPHI</name>
<sequence length="597" mass="67079">MRFTFFLTLSRWAGPLAVCRVRKAVCYGVFGLAMSSAADDAMAQTDHLAARRDTLAIAHGDTSRLLYNGIRLPEVWPPRDQDPADLGPMRVPYLENPPEVIPIDVGRQLFVDDFLIERTDLDRVFHRPEKYEGNPVFFPQTEQELATYHDNSAVTYLGHGGVFYDPADKRFKMFYTAGWRGALAMATSTDLVSWERPDLGLAGGNLILPPGSLMAGGDNAIWLDVNAQDSMQRYKAIIERWVDGDWKTYFEKRADGPRHTLHTAADGKVWSTGVYTADAEDYTSFFHNPFRNVWTFSIKKSTKRGRARYYSESEEFIKGAAFDNAVYWVNADTLDAPDPAIDNPAQLYSLNAVAYESILLGEFYIHLGPYNRVCEEGRFPKITELKLGFSRDGFHWHRPDRRPFIEATRKEGDWDRGYLHGTMGVCLVMGDKLWFPYCGYSGVDPNGRTGMYTGASIGMATLRRDGFASMDADRRGGTLVTRPVVFKGRHLFINVDCPEGELRVEVLDESNRVVKQFAAKACEPIRTDSTLYKVEWKGGNDLSSLAGTPVKFRFHLTNGKLYAFWVSPDESGASHGYVGAGGPEYDGIIDTKGKYAY</sequence>
<dbReference type="InterPro" id="IPR023296">
    <property type="entry name" value="Glyco_hydro_beta-prop_sf"/>
</dbReference>
<dbReference type="Proteomes" id="UP000190541">
    <property type="component" value="Unassembled WGS sequence"/>
</dbReference>
<keyword evidence="2" id="KW-1185">Reference proteome</keyword>
<protein>
    <recommendedName>
        <fullName evidence="3">Glycosyl hydrolase family 32</fullName>
    </recommendedName>
</protein>
<dbReference type="AlphaFoldDB" id="A0A1T5CBX6"/>
<dbReference type="SUPFAM" id="SSF75005">
    <property type="entry name" value="Arabinanase/levansucrase/invertase"/>
    <property type="match status" value="1"/>
</dbReference>
<evidence type="ECO:0000313" key="2">
    <source>
        <dbReference type="Proteomes" id="UP000190541"/>
    </source>
</evidence>
<reference evidence="1 2" key="1">
    <citation type="submission" date="2017-02" db="EMBL/GenBank/DDBJ databases">
        <authorList>
            <person name="Peterson S.W."/>
        </authorList>
    </citation>
    <scope>NUCLEOTIDE SEQUENCE [LARGE SCALE GENOMIC DNA]</scope>
    <source>
        <strain evidence="1 2">DSM 22899</strain>
    </source>
</reference>
<organism evidence="1 2">
    <name type="scientific">Parapedobacter luteus</name>
    <dbReference type="NCBI Taxonomy" id="623280"/>
    <lineage>
        <taxon>Bacteria</taxon>
        <taxon>Pseudomonadati</taxon>
        <taxon>Bacteroidota</taxon>
        <taxon>Sphingobacteriia</taxon>
        <taxon>Sphingobacteriales</taxon>
        <taxon>Sphingobacteriaceae</taxon>
        <taxon>Parapedobacter</taxon>
    </lineage>
</organism>
<proteinExistence type="predicted"/>
<gene>
    <name evidence="1" type="ORF">SAMN05660226_02051</name>
</gene>
<dbReference type="STRING" id="623280.SAMN05660226_02051"/>
<dbReference type="Gene3D" id="2.115.10.20">
    <property type="entry name" value="Glycosyl hydrolase domain, family 43"/>
    <property type="match status" value="1"/>
</dbReference>